<dbReference type="InterPro" id="IPR030373">
    <property type="entry name" value="PABS_CS"/>
</dbReference>
<evidence type="ECO:0000256" key="3">
    <source>
        <dbReference type="PROSITE-ProRule" id="PRU00354"/>
    </source>
</evidence>
<dbReference type="FunCoup" id="A0A7J8FCV6">
    <property type="interactions" value="1562"/>
</dbReference>
<dbReference type="AlphaFoldDB" id="A0A7J8FCV6"/>
<dbReference type="PROSITE" id="PS01330">
    <property type="entry name" value="PABS_1"/>
    <property type="match status" value="1"/>
</dbReference>
<name>A0A7J8FCV6_MOLMO</name>
<dbReference type="FunFam" id="2.30.140.10:FF:000001">
    <property type="entry name" value="SPE3p Spermidine synthase"/>
    <property type="match status" value="1"/>
</dbReference>
<dbReference type="GO" id="GO:0005829">
    <property type="term" value="C:cytosol"/>
    <property type="evidence" value="ECO:0007669"/>
    <property type="project" value="TreeGrafter"/>
</dbReference>
<dbReference type="PANTHER" id="PTHR11558:SF11">
    <property type="entry name" value="SPERMIDINE SYNTHASE"/>
    <property type="match status" value="1"/>
</dbReference>
<feature type="domain" description="PABS" evidence="5">
    <location>
        <begin position="18"/>
        <end position="282"/>
    </location>
</feature>
<dbReference type="PROSITE" id="PS51006">
    <property type="entry name" value="PABS_2"/>
    <property type="match status" value="1"/>
</dbReference>
<dbReference type="InterPro" id="IPR030374">
    <property type="entry name" value="PABS"/>
</dbReference>
<comment type="caution">
    <text evidence="6">The sequence shown here is derived from an EMBL/GenBank/DDBJ whole genome shotgun (WGS) entry which is preliminary data.</text>
</comment>
<dbReference type="Gene3D" id="2.30.140.10">
    <property type="entry name" value="Spermidine synthase, tetramerisation domain"/>
    <property type="match status" value="1"/>
</dbReference>
<organism evidence="6 7">
    <name type="scientific">Molossus molossus</name>
    <name type="common">Pallas' mastiff bat</name>
    <name type="synonym">Vespertilio molossus</name>
    <dbReference type="NCBI Taxonomy" id="27622"/>
    <lineage>
        <taxon>Eukaryota</taxon>
        <taxon>Metazoa</taxon>
        <taxon>Chordata</taxon>
        <taxon>Craniata</taxon>
        <taxon>Vertebrata</taxon>
        <taxon>Euteleostomi</taxon>
        <taxon>Mammalia</taxon>
        <taxon>Eutheria</taxon>
        <taxon>Laurasiatheria</taxon>
        <taxon>Chiroptera</taxon>
        <taxon>Yangochiroptera</taxon>
        <taxon>Molossidae</taxon>
        <taxon>Molossus</taxon>
    </lineage>
</organism>
<keyword evidence="3" id="KW-0620">Polyamine biosynthesis</keyword>
<dbReference type="Proteomes" id="UP000550707">
    <property type="component" value="Unassembled WGS sequence"/>
</dbReference>
<dbReference type="InParanoid" id="A0A7J8FCV6"/>
<dbReference type="GO" id="GO:0008295">
    <property type="term" value="P:spermidine biosynthetic process"/>
    <property type="evidence" value="ECO:0007669"/>
    <property type="project" value="TreeGrafter"/>
</dbReference>
<protein>
    <submittedName>
        <fullName evidence="6">Spermidine synthase</fullName>
    </submittedName>
</protein>
<evidence type="ECO:0000313" key="7">
    <source>
        <dbReference type="Proteomes" id="UP000550707"/>
    </source>
</evidence>
<dbReference type="HAMAP" id="MF_00198">
    <property type="entry name" value="Spermidine_synth"/>
    <property type="match status" value="1"/>
</dbReference>
<dbReference type="EMBL" id="JACASF010000012">
    <property type="protein sequence ID" value="KAF6445219.1"/>
    <property type="molecule type" value="Genomic_DNA"/>
</dbReference>
<dbReference type="GO" id="GO:0004766">
    <property type="term" value="F:spermidine synthase activity"/>
    <property type="evidence" value="ECO:0007669"/>
    <property type="project" value="TreeGrafter"/>
</dbReference>
<evidence type="ECO:0000256" key="2">
    <source>
        <dbReference type="ARBA" id="ARBA00022679"/>
    </source>
</evidence>
<dbReference type="InterPro" id="IPR030668">
    <property type="entry name" value="Spermi_synthase_euk"/>
</dbReference>
<evidence type="ECO:0000256" key="4">
    <source>
        <dbReference type="RuleBase" id="RU003836"/>
    </source>
</evidence>
<reference evidence="6 7" key="1">
    <citation type="journal article" date="2020" name="Nature">
        <title>Six reference-quality genomes reveal evolution of bat adaptations.</title>
        <authorList>
            <person name="Jebb D."/>
            <person name="Huang Z."/>
            <person name="Pippel M."/>
            <person name="Hughes G.M."/>
            <person name="Lavrichenko K."/>
            <person name="Devanna P."/>
            <person name="Winkler S."/>
            <person name="Jermiin L.S."/>
            <person name="Skirmuntt E.C."/>
            <person name="Katzourakis A."/>
            <person name="Burkitt-Gray L."/>
            <person name="Ray D.A."/>
            <person name="Sullivan K.A.M."/>
            <person name="Roscito J.G."/>
            <person name="Kirilenko B.M."/>
            <person name="Davalos L.M."/>
            <person name="Corthals A.P."/>
            <person name="Power M.L."/>
            <person name="Jones G."/>
            <person name="Ransome R.D."/>
            <person name="Dechmann D.K.N."/>
            <person name="Locatelli A.G."/>
            <person name="Puechmaille S.J."/>
            <person name="Fedrigo O."/>
            <person name="Jarvis E.D."/>
            <person name="Hiller M."/>
            <person name="Vernes S.C."/>
            <person name="Myers E.W."/>
            <person name="Teeling E.C."/>
        </authorList>
    </citation>
    <scope>NUCLEOTIDE SEQUENCE [LARGE SCALE GENOMIC DNA]</scope>
    <source>
        <strain evidence="6">MMolMol1</strain>
        <tissue evidence="6">Muscle</tissue>
    </source>
</reference>
<dbReference type="InterPro" id="IPR001045">
    <property type="entry name" value="Spermi_synthase"/>
</dbReference>
<keyword evidence="7" id="KW-1185">Reference proteome</keyword>
<dbReference type="SUPFAM" id="SSF53335">
    <property type="entry name" value="S-adenosyl-L-methionine-dependent methyltransferases"/>
    <property type="match status" value="1"/>
</dbReference>
<evidence type="ECO:0000259" key="5">
    <source>
        <dbReference type="PROSITE" id="PS51006"/>
    </source>
</evidence>
<accession>A0A7J8FCV6</accession>
<evidence type="ECO:0000313" key="6">
    <source>
        <dbReference type="EMBL" id="KAF6445219.1"/>
    </source>
</evidence>
<evidence type="ECO:0000256" key="1">
    <source>
        <dbReference type="ARBA" id="ARBA00007867"/>
    </source>
</evidence>
<dbReference type="Gene3D" id="3.40.50.150">
    <property type="entry name" value="Vaccinia Virus protein VP39"/>
    <property type="match status" value="1"/>
</dbReference>
<dbReference type="InterPro" id="IPR029063">
    <property type="entry name" value="SAM-dependent_MTases_sf"/>
</dbReference>
<comment type="similarity">
    <text evidence="1 4">Belongs to the spermidine/spermine synthase family.</text>
</comment>
<dbReference type="Pfam" id="PF01564">
    <property type="entry name" value="Spermine_synth"/>
    <property type="match status" value="2"/>
</dbReference>
<dbReference type="Pfam" id="PF17284">
    <property type="entry name" value="Spermine_synt_N"/>
    <property type="match status" value="1"/>
</dbReference>
<dbReference type="InterPro" id="IPR035246">
    <property type="entry name" value="Spermidine_synt_N"/>
</dbReference>
<dbReference type="PIRSF" id="PIRSF000502">
    <property type="entry name" value="Spermidine_synth"/>
    <property type="match status" value="1"/>
</dbReference>
<gene>
    <name evidence="6" type="ORF">HJG59_017387</name>
</gene>
<dbReference type="CDD" id="cd02440">
    <property type="entry name" value="AdoMet_MTases"/>
    <property type="match status" value="1"/>
</dbReference>
<dbReference type="PANTHER" id="PTHR11558">
    <property type="entry name" value="SPERMIDINE/SPERMINE SYNTHASE"/>
    <property type="match status" value="1"/>
</dbReference>
<dbReference type="NCBIfam" id="TIGR00417">
    <property type="entry name" value="speE"/>
    <property type="match status" value="1"/>
</dbReference>
<proteinExistence type="inferred from homology"/>
<dbReference type="InterPro" id="IPR037163">
    <property type="entry name" value="Spermidine_synt_N_sf"/>
</dbReference>
<keyword evidence="2 3" id="KW-0808">Transferase</keyword>
<sequence>MEPGPDGPAASGLAAIREGWFRETCSLWPGQALSLQVEQLLHHQRSRYQDILVFRSKSYGNVLVLDGVIQCTERDEFSYQEMIANLPLCSHPNPRKVLIIGGGDGGVLREVVKHSSVESVVQCEIDEDVIQVSKKFLPGMAIGYSSSKLTLHVGDGFEFMKQNQDAFDVIITDSSDPMGPAESLFKESYYQLMKTALKEDGILCCQGEHPEESRRAGGRAGGSRLPVLMLTPSPAGECQWLHLDLIKDMQHFCRSLFPVVGYAYCTIPTYPSGQIGFMLCSKNPNTNFQEPVQQLTQKQVEGMQLRYYNSNVHRAAFVLPEFARKALNDVS</sequence>
<feature type="active site" description="Proton acceptor" evidence="3">
    <location>
        <position position="173"/>
    </location>
</feature>